<evidence type="ECO:0000313" key="1">
    <source>
        <dbReference type="EMBL" id="MBB6499305.1"/>
    </source>
</evidence>
<dbReference type="Pfam" id="PF05402">
    <property type="entry name" value="PqqD"/>
    <property type="match status" value="1"/>
</dbReference>
<dbReference type="AlphaFoldDB" id="A0A7X0J1P3"/>
<dbReference type="EMBL" id="JACHCC010000003">
    <property type="protein sequence ID" value="MBB6499305.1"/>
    <property type="molecule type" value="Genomic_DNA"/>
</dbReference>
<reference evidence="1 2" key="1">
    <citation type="submission" date="2020-08" db="EMBL/GenBank/DDBJ databases">
        <title>Genomic Encyclopedia of Type Strains, Phase IV (KMG-V): Genome sequencing to study the core and pangenomes of soil and plant-associated prokaryotes.</title>
        <authorList>
            <person name="Whitman W."/>
        </authorList>
    </citation>
    <scope>NUCLEOTIDE SEQUENCE [LARGE SCALE GENOMIC DNA]</scope>
    <source>
        <strain evidence="1 2">M2T3</strain>
    </source>
</reference>
<evidence type="ECO:0000313" key="2">
    <source>
        <dbReference type="Proteomes" id="UP000521017"/>
    </source>
</evidence>
<dbReference type="InterPro" id="IPR008792">
    <property type="entry name" value="PQQD"/>
</dbReference>
<accession>A0A7X0J1P3</accession>
<dbReference type="Proteomes" id="UP000521017">
    <property type="component" value="Unassembled WGS sequence"/>
</dbReference>
<dbReference type="Gene3D" id="1.10.10.1150">
    <property type="entry name" value="Coenzyme PQQ synthesis protein D (PqqD)"/>
    <property type="match status" value="1"/>
</dbReference>
<gene>
    <name evidence="1" type="ORF">HDF25_001446</name>
</gene>
<evidence type="ECO:0008006" key="3">
    <source>
        <dbReference type="Google" id="ProtNLM"/>
    </source>
</evidence>
<proteinExistence type="predicted"/>
<sequence length="91" mass="10606">MNLPKRNIRIADHSIVQEMGHGVVILNLNTEHFYELDEVGKRFWELLSDHQDSESVFNVLQDEYEVSAEQLQTDILRLIENLEKAELIVVS</sequence>
<dbReference type="InterPro" id="IPR041881">
    <property type="entry name" value="PqqD_sf"/>
</dbReference>
<name>A0A7X0J1P3_9SPHI</name>
<dbReference type="RefSeq" id="WP_184624037.1">
    <property type="nucleotide sequence ID" value="NZ_JACHCC010000003.1"/>
</dbReference>
<protein>
    <recommendedName>
        <fullName evidence="3">Coenzyme PQQ synthesis protein D (PqqD)</fullName>
    </recommendedName>
</protein>
<organism evidence="1 2">
    <name type="scientific">Pedobacter cryoconitis</name>
    <dbReference type="NCBI Taxonomy" id="188932"/>
    <lineage>
        <taxon>Bacteria</taxon>
        <taxon>Pseudomonadati</taxon>
        <taxon>Bacteroidota</taxon>
        <taxon>Sphingobacteriia</taxon>
        <taxon>Sphingobacteriales</taxon>
        <taxon>Sphingobacteriaceae</taxon>
        <taxon>Pedobacter</taxon>
    </lineage>
</organism>
<comment type="caution">
    <text evidence="1">The sequence shown here is derived from an EMBL/GenBank/DDBJ whole genome shotgun (WGS) entry which is preliminary data.</text>
</comment>